<evidence type="ECO:0000313" key="1">
    <source>
        <dbReference type="EMBL" id="GHI70020.1"/>
    </source>
</evidence>
<name>A0ABQ3SQC7_9ACTN</name>
<gene>
    <name evidence="1" type="ORF">Snoj_39380</name>
</gene>
<reference evidence="2" key="1">
    <citation type="submission" date="2023-07" db="EMBL/GenBank/DDBJ databases">
        <title>Whole genome shotgun sequence of Streptomyces nojiriensis NBRC 13794.</title>
        <authorList>
            <person name="Komaki H."/>
            <person name="Tamura T."/>
        </authorList>
    </citation>
    <scope>NUCLEOTIDE SEQUENCE [LARGE SCALE GENOMIC DNA]</scope>
    <source>
        <strain evidence="2">NBRC 13794</strain>
    </source>
</reference>
<evidence type="ECO:0000313" key="2">
    <source>
        <dbReference type="Proteomes" id="UP000613974"/>
    </source>
</evidence>
<accession>A0ABQ3SQC7</accession>
<sequence>MCDCPRLRTPSRNLAIFGGSDGNPAKRDLTGGDSGRAPCLLPKRPHGAVPMLLSQLVPTPTWEARGLVGVWRRYVAFPGQTKRSSLMSYAWKDRVHGVGAAGCAARYGDAKEALVAVREGLRQRPRREAGDRGTR</sequence>
<keyword evidence="2" id="KW-1185">Reference proteome</keyword>
<dbReference type="Proteomes" id="UP000613974">
    <property type="component" value="Unassembled WGS sequence"/>
</dbReference>
<comment type="caution">
    <text evidence="1">The sequence shown here is derived from an EMBL/GenBank/DDBJ whole genome shotgun (WGS) entry which is preliminary data.</text>
</comment>
<dbReference type="EMBL" id="BNEC01000005">
    <property type="protein sequence ID" value="GHI70020.1"/>
    <property type="molecule type" value="Genomic_DNA"/>
</dbReference>
<protein>
    <submittedName>
        <fullName evidence="1">Uncharacterized protein</fullName>
    </submittedName>
</protein>
<proteinExistence type="predicted"/>
<organism evidence="1 2">
    <name type="scientific">Streptomyces nojiriensis</name>
    <dbReference type="NCBI Taxonomy" id="66374"/>
    <lineage>
        <taxon>Bacteria</taxon>
        <taxon>Bacillati</taxon>
        <taxon>Actinomycetota</taxon>
        <taxon>Actinomycetes</taxon>
        <taxon>Kitasatosporales</taxon>
        <taxon>Streptomycetaceae</taxon>
        <taxon>Streptomyces</taxon>
    </lineage>
</organism>